<protein>
    <submittedName>
        <fullName evidence="2">Vicilin-like seed storage protein</fullName>
    </submittedName>
</protein>
<feature type="domain" description="Cupin type-1" evidence="1">
    <location>
        <begin position="282"/>
        <end position="431"/>
    </location>
</feature>
<dbReference type="CDD" id="cd02244">
    <property type="entry name" value="cupin_7S_vicilin-like_N"/>
    <property type="match status" value="1"/>
</dbReference>
<feature type="domain" description="Cupin type-1" evidence="1">
    <location>
        <begin position="48"/>
        <end position="202"/>
    </location>
</feature>
<dbReference type="PANTHER" id="PTHR31189">
    <property type="entry name" value="OS03G0336100 PROTEIN-RELATED"/>
    <property type="match status" value="1"/>
</dbReference>
<reference evidence="2" key="1">
    <citation type="journal article" date="2023" name="Mol. Ecol. Resour.">
        <title>Chromosome-level genome assembly of a triploid poplar Populus alba 'Berolinensis'.</title>
        <authorList>
            <person name="Chen S."/>
            <person name="Yu Y."/>
            <person name="Wang X."/>
            <person name="Wang S."/>
            <person name="Zhang T."/>
            <person name="Zhou Y."/>
            <person name="He R."/>
            <person name="Meng N."/>
            <person name="Wang Y."/>
            <person name="Liu W."/>
            <person name="Liu Z."/>
            <person name="Liu J."/>
            <person name="Guo Q."/>
            <person name="Huang H."/>
            <person name="Sederoff R.R."/>
            <person name="Wang G."/>
            <person name="Qu G."/>
            <person name="Chen S."/>
        </authorList>
    </citation>
    <scope>NUCLEOTIDE SEQUENCE</scope>
    <source>
        <strain evidence="2">SC-2020</strain>
    </source>
</reference>
<dbReference type="PANTHER" id="PTHR31189:SF2">
    <property type="entry name" value="RMLC-LIKE CUPINS SUPERFAMILY PROTEIN"/>
    <property type="match status" value="1"/>
</dbReference>
<comment type="caution">
    <text evidence="2">The sequence shown here is derived from an EMBL/GenBank/DDBJ whole genome shotgun (WGS) entry which is preliminary data.</text>
</comment>
<dbReference type="Proteomes" id="UP001164929">
    <property type="component" value="Chromosome 9"/>
</dbReference>
<dbReference type="AlphaFoldDB" id="A0AAD6MH76"/>
<dbReference type="InterPro" id="IPR050253">
    <property type="entry name" value="Seed_Storage-Functional"/>
</dbReference>
<dbReference type="EMBL" id="JAQIZT010000009">
    <property type="protein sequence ID" value="KAJ6984735.1"/>
    <property type="molecule type" value="Genomic_DNA"/>
</dbReference>
<dbReference type="CDD" id="cd02245">
    <property type="entry name" value="cupin_7S_vicilin-like_C"/>
    <property type="match status" value="1"/>
</dbReference>
<dbReference type="InterPro" id="IPR011051">
    <property type="entry name" value="RmlC_Cupin_sf"/>
</dbReference>
<dbReference type="InterPro" id="IPR014710">
    <property type="entry name" value="RmlC-like_jellyroll"/>
</dbReference>
<dbReference type="Pfam" id="PF00190">
    <property type="entry name" value="Cupin_1"/>
    <property type="match status" value="1"/>
</dbReference>
<proteinExistence type="predicted"/>
<dbReference type="SUPFAM" id="SSF51182">
    <property type="entry name" value="RmlC-like cupins"/>
    <property type="match status" value="1"/>
</dbReference>
<evidence type="ECO:0000313" key="2">
    <source>
        <dbReference type="EMBL" id="KAJ6984735.1"/>
    </source>
</evidence>
<sequence>MEMELPICSCCLCSVMGSQMAVGLYREEKEDWRGDKDETHIDREEEWLLLQDSKPVVKTDAGEMRVLRNYGGRIIDRPMHIGFITMEPRTLFVPQYIDSSLILFIRTGEAKVGLIYKDELAERRLKIGDIYRIPAGSAFYLMNAEEGQRLNIICSIDPSESLGLGFFQSFYIGGGTYPTSILAGFELETLSTAFNVTTDEATRGPIVFVGDSRAPRPSLWTKFLQLKEQDRLQHLKRMVKFQQQPSQGEEQRTWSWRKLLISIFGQENKKKGEKVGKSPDSYNIYDRRPDFRNNYGWSIALDESDYQPLKYSGIGVYLVNLTAGSMLAPHVNPTATEYGIVLRGSGRIQIVFPNGTQAMDAIVKEGDAFWVPRYFPFCQIAARSGPFEFFGFTTSARENRPQFLVGANSILQTLRSPVLAAAFGVSEDRINRVIKAQREAVILPSASAAPPDEEEGVAKFERVQKVIKSFGNEVIMGFD</sequence>
<dbReference type="SMART" id="SM00835">
    <property type="entry name" value="Cupin_1"/>
    <property type="match status" value="2"/>
</dbReference>
<organism evidence="2 3">
    <name type="scientific">Populus alba x Populus x berolinensis</name>
    <dbReference type="NCBI Taxonomy" id="444605"/>
    <lineage>
        <taxon>Eukaryota</taxon>
        <taxon>Viridiplantae</taxon>
        <taxon>Streptophyta</taxon>
        <taxon>Embryophyta</taxon>
        <taxon>Tracheophyta</taxon>
        <taxon>Spermatophyta</taxon>
        <taxon>Magnoliopsida</taxon>
        <taxon>eudicotyledons</taxon>
        <taxon>Gunneridae</taxon>
        <taxon>Pentapetalae</taxon>
        <taxon>rosids</taxon>
        <taxon>fabids</taxon>
        <taxon>Malpighiales</taxon>
        <taxon>Salicaceae</taxon>
        <taxon>Saliceae</taxon>
        <taxon>Populus</taxon>
    </lineage>
</organism>
<gene>
    <name evidence="2" type="ORF">NC653_022900</name>
</gene>
<dbReference type="Gene3D" id="2.60.120.10">
    <property type="entry name" value="Jelly Rolls"/>
    <property type="match status" value="2"/>
</dbReference>
<name>A0AAD6MH76_9ROSI</name>
<keyword evidence="3" id="KW-1185">Reference proteome</keyword>
<evidence type="ECO:0000259" key="1">
    <source>
        <dbReference type="SMART" id="SM00835"/>
    </source>
</evidence>
<evidence type="ECO:0000313" key="3">
    <source>
        <dbReference type="Proteomes" id="UP001164929"/>
    </source>
</evidence>
<accession>A0AAD6MH76</accession>
<dbReference type="InterPro" id="IPR006045">
    <property type="entry name" value="Cupin_1"/>
</dbReference>